<dbReference type="PANTHER" id="PTHR11733">
    <property type="entry name" value="ZINC METALLOPROTEASE FAMILY M13 NEPRILYSIN-RELATED"/>
    <property type="match status" value="1"/>
</dbReference>
<evidence type="ECO:0000256" key="1">
    <source>
        <dbReference type="ARBA" id="ARBA00001947"/>
    </source>
</evidence>
<name>A0A815Y8H1_9BILA</name>
<dbReference type="GO" id="GO:0005886">
    <property type="term" value="C:plasma membrane"/>
    <property type="evidence" value="ECO:0007669"/>
    <property type="project" value="TreeGrafter"/>
</dbReference>
<evidence type="ECO:0000313" key="12">
    <source>
        <dbReference type="Proteomes" id="UP000663870"/>
    </source>
</evidence>
<dbReference type="EMBL" id="CAJNOH010002401">
    <property type="protein sequence ID" value="CAF1291187.1"/>
    <property type="molecule type" value="Genomic_DNA"/>
</dbReference>
<evidence type="ECO:0000256" key="3">
    <source>
        <dbReference type="ARBA" id="ARBA00022723"/>
    </source>
</evidence>
<evidence type="ECO:0000259" key="9">
    <source>
        <dbReference type="Pfam" id="PF05649"/>
    </source>
</evidence>
<comment type="caution">
    <text evidence="11">The sequence shown here is derived from an EMBL/GenBank/DDBJ whole genome shotgun (WGS) entry which is preliminary data.</text>
</comment>
<evidence type="ECO:0000256" key="4">
    <source>
        <dbReference type="ARBA" id="ARBA00022801"/>
    </source>
</evidence>
<dbReference type="InterPro" id="IPR008753">
    <property type="entry name" value="Peptidase_M13_N"/>
</dbReference>
<dbReference type="Proteomes" id="UP000663854">
    <property type="component" value="Unassembled WGS sequence"/>
</dbReference>
<protein>
    <submittedName>
        <fullName evidence="11">Uncharacterized protein</fullName>
    </submittedName>
</protein>
<dbReference type="Proteomes" id="UP000663870">
    <property type="component" value="Unassembled WGS sequence"/>
</dbReference>
<dbReference type="CDD" id="cd08662">
    <property type="entry name" value="M13"/>
    <property type="match status" value="1"/>
</dbReference>
<evidence type="ECO:0000256" key="6">
    <source>
        <dbReference type="ARBA" id="ARBA00023049"/>
    </source>
</evidence>
<keyword evidence="7" id="KW-1133">Transmembrane helix</keyword>
<dbReference type="SUPFAM" id="SSF55486">
    <property type="entry name" value="Metalloproteases ('zincins'), catalytic domain"/>
    <property type="match status" value="1"/>
</dbReference>
<keyword evidence="12" id="KW-1185">Reference proteome</keyword>
<keyword evidence="2" id="KW-0645">Protease</keyword>
<keyword evidence="4" id="KW-0378">Hydrolase</keyword>
<evidence type="ECO:0000313" key="11">
    <source>
        <dbReference type="EMBL" id="CAF1567376.1"/>
    </source>
</evidence>
<dbReference type="AlphaFoldDB" id="A0A815Y8H1"/>
<dbReference type="InterPro" id="IPR024079">
    <property type="entry name" value="MetalloPept_cat_dom_sf"/>
</dbReference>
<gene>
    <name evidence="11" type="ORF">JXQ802_LOCUS44873</name>
    <name evidence="10" type="ORF">PYM288_LOCUS29401</name>
</gene>
<dbReference type="InterPro" id="IPR018497">
    <property type="entry name" value="Peptidase_M13_C"/>
</dbReference>
<evidence type="ECO:0000256" key="7">
    <source>
        <dbReference type="SAM" id="Phobius"/>
    </source>
</evidence>
<keyword evidence="7" id="KW-0472">Membrane</keyword>
<reference evidence="11" key="1">
    <citation type="submission" date="2021-02" db="EMBL/GenBank/DDBJ databases">
        <authorList>
            <person name="Nowell W R."/>
        </authorList>
    </citation>
    <scope>NUCLEOTIDE SEQUENCE</scope>
</reference>
<dbReference type="Pfam" id="PF01431">
    <property type="entry name" value="Peptidase_M13"/>
    <property type="match status" value="1"/>
</dbReference>
<dbReference type="Pfam" id="PF05649">
    <property type="entry name" value="Peptidase_M13_N"/>
    <property type="match status" value="1"/>
</dbReference>
<accession>A0A815Y8H1</accession>
<dbReference type="PRINTS" id="PR00786">
    <property type="entry name" value="NEPRILYSIN"/>
</dbReference>
<feature type="transmembrane region" description="Helical" evidence="7">
    <location>
        <begin position="30"/>
        <end position="49"/>
    </location>
</feature>
<keyword evidence="5" id="KW-0862">Zinc</keyword>
<evidence type="ECO:0000256" key="2">
    <source>
        <dbReference type="ARBA" id="ARBA00022670"/>
    </source>
</evidence>
<dbReference type="PROSITE" id="PS51885">
    <property type="entry name" value="NEPRILYSIN"/>
    <property type="match status" value="1"/>
</dbReference>
<comment type="cofactor">
    <cofactor evidence="1">
        <name>Zn(2+)</name>
        <dbReference type="ChEBI" id="CHEBI:29105"/>
    </cofactor>
</comment>
<evidence type="ECO:0000259" key="8">
    <source>
        <dbReference type="Pfam" id="PF01431"/>
    </source>
</evidence>
<dbReference type="GO" id="GO:0016485">
    <property type="term" value="P:protein processing"/>
    <property type="evidence" value="ECO:0007669"/>
    <property type="project" value="TreeGrafter"/>
</dbReference>
<feature type="domain" description="Peptidase M13 N-terminal" evidence="9">
    <location>
        <begin position="94"/>
        <end position="482"/>
    </location>
</feature>
<dbReference type="GO" id="GO:0046872">
    <property type="term" value="F:metal ion binding"/>
    <property type="evidence" value="ECO:0007669"/>
    <property type="project" value="UniProtKB-KW"/>
</dbReference>
<dbReference type="PANTHER" id="PTHR11733:SF133">
    <property type="entry name" value="PHOSPHATE-REGULATING NEUTRAL ENDOPEPTIDASE PHEX"/>
    <property type="match status" value="1"/>
</dbReference>
<organism evidence="11 12">
    <name type="scientific">Rotaria sordida</name>
    <dbReference type="NCBI Taxonomy" id="392033"/>
    <lineage>
        <taxon>Eukaryota</taxon>
        <taxon>Metazoa</taxon>
        <taxon>Spiralia</taxon>
        <taxon>Gnathifera</taxon>
        <taxon>Rotifera</taxon>
        <taxon>Eurotatoria</taxon>
        <taxon>Bdelloidea</taxon>
        <taxon>Philodinida</taxon>
        <taxon>Philodinidae</taxon>
        <taxon>Rotaria</taxon>
    </lineage>
</organism>
<dbReference type="GO" id="GO:0004222">
    <property type="term" value="F:metalloendopeptidase activity"/>
    <property type="evidence" value="ECO:0007669"/>
    <property type="project" value="InterPro"/>
</dbReference>
<keyword evidence="6" id="KW-0482">Metalloprotease</keyword>
<evidence type="ECO:0000256" key="5">
    <source>
        <dbReference type="ARBA" id="ARBA00022833"/>
    </source>
</evidence>
<evidence type="ECO:0000313" key="10">
    <source>
        <dbReference type="EMBL" id="CAF1291187.1"/>
    </source>
</evidence>
<dbReference type="InterPro" id="IPR000718">
    <property type="entry name" value="Peptidase_M13"/>
</dbReference>
<sequence length="751" mass="86433">MQSHLEADTLYIPLHQSQPSRPKKCSISRLFGIIIVLLLISIIILLVLYEIERSNTKDPRTTPTVNDTSDLCLTPYCIKAANYLLESIDETIDPCENFYEFACGTWIKNTRIPSDDGEQRSHSRMSTKLENALVDLLSSSPPNGTIESKAITNARRLYTSCINENAIEAEGVNVILSFINTELGGWPVLQGSTWNESTFDFAHLMLKLSQYNNFIIYTIKTVVDEKNSSIRSIQISPNIGVQNLIYYAKGIEVIKAKWQFFNDLALALTNDTSKIDDDTIALIEFETEIAEYYVKEHKISFNNTIRTTVGNLSRTVNISSDFTTYLRRLYQFGNVSLINTDIVTVFAPKVVRDITLIIDRQSPRIIQNYMIWRFMVNRVWNMPKRFRDIAQQFNYVLQGTSTERPRSVICASHVSHAMDLAVSKIYINQYFDQDARKEALEMINNIRNIFINMINQSMWMDLQSKVAMINKARAINEKIGYPDYLKNDNVMKLEKDYAEFNFNLSFMPNVLSLIQLHSKRGLRALREPVDRKEWIDITPTQINAIHKLTLNEIIFPAAILQTPLFDKDAPKYLNYGSIGVIMGHEIAHGFDDHGREYDIYGHKVSGWTNETIKAFHERKKCIIEQYDNYTWTQVNRQVKGERTLNENIADNAALKQAFFAYQQWAKTHKNVDKKLPGLAKYSVEQMFFISFGHTWCIKMTDQVANSYMLTDTHSPSQFRVLGPTSNFVEFDRVFGCKPGQGNSRVNKCNVW</sequence>
<dbReference type="Gene3D" id="3.40.390.10">
    <property type="entry name" value="Collagenase (Catalytic Domain)"/>
    <property type="match status" value="1"/>
</dbReference>
<feature type="domain" description="Peptidase M13 C-terminal" evidence="8">
    <location>
        <begin position="543"/>
        <end position="749"/>
    </location>
</feature>
<keyword evidence="3" id="KW-0479">Metal-binding</keyword>
<keyword evidence="7" id="KW-0812">Transmembrane</keyword>
<proteinExistence type="predicted"/>
<dbReference type="InterPro" id="IPR042089">
    <property type="entry name" value="Peptidase_M13_dom_2"/>
</dbReference>
<dbReference type="Gene3D" id="1.10.1380.10">
    <property type="entry name" value="Neutral endopeptidase , domain2"/>
    <property type="match status" value="1"/>
</dbReference>
<dbReference type="EMBL" id="CAJNOL010003570">
    <property type="protein sequence ID" value="CAF1567376.1"/>
    <property type="molecule type" value="Genomic_DNA"/>
</dbReference>